<evidence type="ECO:0000259" key="6">
    <source>
        <dbReference type="Pfam" id="PF16350"/>
    </source>
</evidence>
<dbReference type="InterPro" id="IPR029043">
    <property type="entry name" value="GcvT/YgfZ_C"/>
</dbReference>
<evidence type="ECO:0000259" key="5">
    <source>
        <dbReference type="Pfam" id="PF08669"/>
    </source>
</evidence>
<dbReference type="OrthoDB" id="9804379at2"/>
<evidence type="ECO:0000256" key="1">
    <source>
        <dbReference type="ARBA" id="ARBA00008609"/>
    </source>
</evidence>
<evidence type="ECO:0000313" key="7">
    <source>
        <dbReference type="EMBL" id="RED49742.1"/>
    </source>
</evidence>
<dbReference type="PANTHER" id="PTHR43757:SF15">
    <property type="entry name" value="PYRUVATE DEHYDROGENASE PHOSPHATASE REGULATORY SUBUNIT, MITOCHONDRIAL-LIKE"/>
    <property type="match status" value="1"/>
</dbReference>
<dbReference type="Gene3D" id="3.30.9.10">
    <property type="entry name" value="D-Amino Acid Oxidase, subunit A, domain 2"/>
    <property type="match status" value="1"/>
</dbReference>
<dbReference type="InterPro" id="IPR028896">
    <property type="entry name" value="GcvT/YgfZ/DmdA"/>
</dbReference>
<gene>
    <name evidence="7" type="ORF">DFP90_105113</name>
</gene>
<dbReference type="SUPFAM" id="SSF51905">
    <property type="entry name" value="FAD/NAD(P)-binding domain"/>
    <property type="match status" value="1"/>
</dbReference>
<name>A0A3D9HJQ3_9PROT</name>
<evidence type="ECO:0000256" key="2">
    <source>
        <dbReference type="ARBA" id="ARBA00023002"/>
    </source>
</evidence>
<sequence length="817" mass="90117">MSLPNQADVVIIGGGVAGCSIAYHLTKIGITDVVLLERKQLTCGTTWHAAGLVGQLRATRNMTELAKYTAELFKGLEEETGQATGFKQNGSISLALNDERLEELKRGASMAKNFGLEVNVISTGEIAERYPELNVEDAVGGVFLPADGQVNPIDVTQAMAKGARSQGAKVLEGVTVTRILKEGGKAVGVVTDQGEIRADKVVICGGMWSRDLAARIGVNVPLHAAEHFYIVTEPMEKLKANLPVLRVPDECAYYKEDAGKLLLGCFEPVAKPWGMDGIPEDFSFDSLPEDFDHFEPILEAALNRYPPLAEAGISLFFNGPESFTPDDRYLLGETPEVDNLFVATGFNSIGIQSSGGVGKVLSEWIRDGHPPVDLSDVDIRRTTSFQSNKNYLHDRTVEGLGLLYAMHWPFYQYQTARDARRTALHDRITAQNACMGETAGWERPMWFAPAGVEAKMEYSYGRQNWFDYTGAECRAVRDAVGLFDQSSFHKFLLQGKDACKVLNRIAANEVDVPIGKMVYTQFLNERGGIESDLTVTRIAEDQYLIVTGGAVQTRDFTWLKRHIPDDAHAFLTDVTSGMPMIGLMGPNSRALLQDLTGADLSNEAFPFGSSQELELGYAKIRASRITFVGELGWEIYMPAEFATHVYDRVVEAGGAHGLKHAGYFALNACRVEKGYRHWGHDIADEDNPIEAGLSFAVAYEKEGGFIGRDAMMRARDQGTPARRLVQICMEEDGADAPLLYHEEPIYRDGVLVGSTTSGMWGHRLNKSLGMGYVRCDEGVTKDWLDSGIFEVEVAWQRHRAKVQFAPFYDPKMERVKS</sequence>
<dbReference type="Pfam" id="PF08669">
    <property type="entry name" value="GCV_T_C"/>
    <property type="match status" value="1"/>
</dbReference>
<dbReference type="Gene3D" id="3.30.1360.120">
    <property type="entry name" value="Probable tRNA modification gtpase trme, domain 1"/>
    <property type="match status" value="1"/>
</dbReference>
<reference evidence="7 8" key="1">
    <citation type="submission" date="2018-07" db="EMBL/GenBank/DDBJ databases">
        <title>Genomic Encyclopedia of Type Strains, Phase III (KMG-III): the genomes of soil and plant-associated and newly described type strains.</title>
        <authorList>
            <person name="Whitman W."/>
        </authorList>
    </citation>
    <scope>NUCLEOTIDE SEQUENCE [LARGE SCALE GENOMIC DNA]</scope>
    <source>
        <strain evidence="7 8">CECT 8488</strain>
    </source>
</reference>
<feature type="domain" description="FAD dependent oxidoreductase central" evidence="6">
    <location>
        <begin position="367"/>
        <end position="421"/>
    </location>
</feature>
<keyword evidence="8" id="KW-1185">Reference proteome</keyword>
<accession>A0A3D9HJQ3</accession>
<dbReference type="RefSeq" id="WP_115936995.1">
    <property type="nucleotide sequence ID" value="NZ_QRDW01000005.1"/>
</dbReference>
<dbReference type="InterPro" id="IPR006222">
    <property type="entry name" value="GCVT_N"/>
</dbReference>
<dbReference type="InterPro" id="IPR013977">
    <property type="entry name" value="GcvT_C"/>
</dbReference>
<keyword evidence="2" id="KW-0560">Oxidoreductase</keyword>
<comment type="caution">
    <text evidence="7">The sequence shown here is derived from an EMBL/GenBank/DDBJ whole genome shotgun (WGS) entry which is preliminary data.</text>
</comment>
<dbReference type="SUPFAM" id="SSF103025">
    <property type="entry name" value="Folate-binding domain"/>
    <property type="match status" value="1"/>
</dbReference>
<evidence type="ECO:0000259" key="4">
    <source>
        <dbReference type="Pfam" id="PF01571"/>
    </source>
</evidence>
<dbReference type="InterPro" id="IPR027266">
    <property type="entry name" value="TrmE/GcvT-like"/>
</dbReference>
<organism evidence="7 8">
    <name type="scientific">Aestuariispira insulae</name>
    <dbReference type="NCBI Taxonomy" id="1461337"/>
    <lineage>
        <taxon>Bacteria</taxon>
        <taxon>Pseudomonadati</taxon>
        <taxon>Pseudomonadota</taxon>
        <taxon>Alphaproteobacteria</taxon>
        <taxon>Rhodospirillales</taxon>
        <taxon>Kiloniellaceae</taxon>
        <taxon>Aestuariispira</taxon>
    </lineage>
</organism>
<feature type="domain" description="GCVT N-terminal" evidence="4">
    <location>
        <begin position="424"/>
        <end position="701"/>
    </location>
</feature>
<dbReference type="Pfam" id="PF01266">
    <property type="entry name" value="DAO"/>
    <property type="match status" value="1"/>
</dbReference>
<dbReference type="Gene3D" id="3.50.50.60">
    <property type="entry name" value="FAD/NAD(P)-binding domain"/>
    <property type="match status" value="1"/>
</dbReference>
<dbReference type="EMBL" id="QRDW01000005">
    <property type="protein sequence ID" value="RED49742.1"/>
    <property type="molecule type" value="Genomic_DNA"/>
</dbReference>
<dbReference type="Gene3D" id="2.40.30.110">
    <property type="entry name" value="Aminomethyltransferase beta-barrel domains"/>
    <property type="match status" value="1"/>
</dbReference>
<feature type="domain" description="FAD dependent oxidoreductase" evidence="3">
    <location>
        <begin position="8"/>
        <end position="364"/>
    </location>
</feature>
<dbReference type="InterPro" id="IPR032503">
    <property type="entry name" value="FAO_M"/>
</dbReference>
<dbReference type="Proteomes" id="UP000256845">
    <property type="component" value="Unassembled WGS sequence"/>
</dbReference>
<dbReference type="SUPFAM" id="SSF54373">
    <property type="entry name" value="FAD-linked reductases, C-terminal domain"/>
    <property type="match status" value="1"/>
</dbReference>
<dbReference type="InterPro" id="IPR036188">
    <property type="entry name" value="FAD/NAD-bd_sf"/>
</dbReference>
<dbReference type="InterPro" id="IPR006076">
    <property type="entry name" value="FAD-dep_OxRdtase"/>
</dbReference>
<dbReference type="GO" id="GO:0016491">
    <property type="term" value="F:oxidoreductase activity"/>
    <property type="evidence" value="ECO:0007669"/>
    <property type="project" value="UniProtKB-KW"/>
</dbReference>
<evidence type="ECO:0000313" key="8">
    <source>
        <dbReference type="Proteomes" id="UP000256845"/>
    </source>
</evidence>
<comment type="similarity">
    <text evidence="1">Belongs to the GcvT family.</text>
</comment>
<dbReference type="Gene3D" id="3.30.70.1400">
    <property type="entry name" value="Aminomethyltransferase beta-barrel domains"/>
    <property type="match status" value="1"/>
</dbReference>
<dbReference type="Pfam" id="PF01571">
    <property type="entry name" value="GCV_T"/>
    <property type="match status" value="1"/>
</dbReference>
<dbReference type="PANTHER" id="PTHR43757">
    <property type="entry name" value="AMINOMETHYLTRANSFERASE"/>
    <property type="match status" value="1"/>
</dbReference>
<dbReference type="Pfam" id="PF16350">
    <property type="entry name" value="FAO_M"/>
    <property type="match status" value="1"/>
</dbReference>
<proteinExistence type="inferred from homology"/>
<feature type="domain" description="Aminomethyltransferase C-terminal" evidence="5">
    <location>
        <begin position="722"/>
        <end position="809"/>
    </location>
</feature>
<dbReference type="AlphaFoldDB" id="A0A3D9HJQ3"/>
<protein>
    <submittedName>
        <fullName evidence="7">4-methylaminobutanoate oxidase (Formaldehyde-forming)</fullName>
    </submittedName>
</protein>
<evidence type="ECO:0000259" key="3">
    <source>
        <dbReference type="Pfam" id="PF01266"/>
    </source>
</evidence>
<dbReference type="SUPFAM" id="SSF101790">
    <property type="entry name" value="Aminomethyltransferase beta-barrel domain"/>
    <property type="match status" value="1"/>
</dbReference>